<sequence>MQWLTRVICTVATTQQVLPVARSGRLHPRLAQRPQGASSSTDSDCWLAMPRFYLLIAATLLFVAGGTAPASAQTLDDVFRYSERAPAIGPHDTGWLDANGTAGSGTYTALFSNPAGLGWASSSTFAGGLVGDFTTNEGRLSLPDADAGPFDRTQSGYRIGNAALTYRVPTEQGNLVLGAAIGRTRSFDRTLVASGINGQSSITDTFLPSSPSPLPNDDGSFTFDRRLTTLAFDAGAIEFDPSRADSPTNDFIQAVRPGAGRTVEQREDLIESGGLYDTSFGGAIEVAPDVMFGGAFTVAFGSYSFDRIYEEADINNTHTGSQYDVILGDGAVLSGFDALTYEQGIEADLTGFGARFGASAKPVDQLRLGVSFATPTYYTVTETFGTRIETFFDEGGSLAAGSIDDNEFEYEVRTPWRVSAGAELDLGPFNLAGDVEVIDWSTLNFTAEGAGLGVERDIDRQIRELDVTVNSRVGASFSMDALTVRGGTAFQPNPDDSGTRSDRTFFSGGISYAFDSQLTFDFGWMQERFTDEFVAYGTTEVPDARGTAPGLRADEDIQRNTFSIGMRYRF</sequence>
<dbReference type="GO" id="GO:0009279">
    <property type="term" value="C:cell outer membrane"/>
    <property type="evidence" value="ECO:0007669"/>
    <property type="project" value="UniProtKB-SubCell"/>
</dbReference>
<gene>
    <name evidence="9" type="ORF">CRI93_10400</name>
</gene>
<reference evidence="9 10" key="1">
    <citation type="submission" date="2017-10" db="EMBL/GenBank/DDBJ databases">
        <title>Draft genome of Longimonas halophila.</title>
        <authorList>
            <person name="Goh K.M."/>
            <person name="Shamsir M.S."/>
            <person name="Lim S.W."/>
        </authorList>
    </citation>
    <scope>NUCLEOTIDE SEQUENCE [LARGE SCALE GENOMIC DNA]</scope>
    <source>
        <strain evidence="9 10">KCTC 42399</strain>
    </source>
</reference>
<evidence type="ECO:0000256" key="4">
    <source>
        <dbReference type="ARBA" id="ARBA00022692"/>
    </source>
</evidence>
<organism evidence="9 10">
    <name type="scientific">Longimonas halophila</name>
    <dbReference type="NCBI Taxonomy" id="1469170"/>
    <lineage>
        <taxon>Bacteria</taxon>
        <taxon>Pseudomonadati</taxon>
        <taxon>Rhodothermota</taxon>
        <taxon>Rhodothermia</taxon>
        <taxon>Rhodothermales</taxon>
        <taxon>Salisaetaceae</taxon>
        <taxon>Longimonas</taxon>
    </lineage>
</organism>
<evidence type="ECO:0000256" key="6">
    <source>
        <dbReference type="ARBA" id="ARBA00023136"/>
    </source>
</evidence>
<dbReference type="PANTHER" id="PTHR35093">
    <property type="entry name" value="OUTER MEMBRANE PROTEIN NMB0088-RELATED"/>
    <property type="match status" value="1"/>
</dbReference>
<dbReference type="SUPFAM" id="SSF56935">
    <property type="entry name" value="Porins"/>
    <property type="match status" value="1"/>
</dbReference>
<keyword evidence="7" id="KW-0998">Cell outer membrane</keyword>
<dbReference type="GO" id="GO:0015483">
    <property type="term" value="F:long-chain fatty acid transporting porin activity"/>
    <property type="evidence" value="ECO:0007669"/>
    <property type="project" value="TreeGrafter"/>
</dbReference>
<protein>
    <recommendedName>
        <fullName evidence="11">Transporter</fullName>
    </recommendedName>
</protein>
<keyword evidence="4 8" id="KW-0812">Transmembrane</keyword>
<keyword evidence="10" id="KW-1185">Reference proteome</keyword>
<keyword evidence="8" id="KW-1133">Transmembrane helix</keyword>
<dbReference type="Proteomes" id="UP000221024">
    <property type="component" value="Unassembled WGS sequence"/>
</dbReference>
<evidence type="ECO:0000256" key="5">
    <source>
        <dbReference type="ARBA" id="ARBA00022729"/>
    </source>
</evidence>
<keyword evidence="3" id="KW-1134">Transmembrane beta strand</keyword>
<dbReference type="InterPro" id="IPR005017">
    <property type="entry name" value="OMPP1/FadL/TodX"/>
</dbReference>
<evidence type="ECO:0000256" key="1">
    <source>
        <dbReference type="ARBA" id="ARBA00004571"/>
    </source>
</evidence>
<dbReference type="Gene3D" id="2.40.160.60">
    <property type="entry name" value="Outer membrane protein transport protein (OMPP1/FadL/TodX)"/>
    <property type="match status" value="1"/>
</dbReference>
<evidence type="ECO:0000313" key="10">
    <source>
        <dbReference type="Proteomes" id="UP000221024"/>
    </source>
</evidence>
<comment type="subcellular location">
    <subcellularLocation>
        <location evidence="1">Cell outer membrane</location>
        <topology evidence="1">Multi-pass membrane protein</topology>
    </subcellularLocation>
</comment>
<accession>A0A2H3NK28</accession>
<evidence type="ECO:0000256" key="3">
    <source>
        <dbReference type="ARBA" id="ARBA00022452"/>
    </source>
</evidence>
<evidence type="ECO:0008006" key="11">
    <source>
        <dbReference type="Google" id="ProtNLM"/>
    </source>
</evidence>
<dbReference type="PANTHER" id="PTHR35093:SF8">
    <property type="entry name" value="OUTER MEMBRANE PROTEIN NMB0088-RELATED"/>
    <property type="match status" value="1"/>
</dbReference>
<dbReference type="EMBL" id="PDEP01000009">
    <property type="protein sequence ID" value="PEN06227.1"/>
    <property type="molecule type" value="Genomic_DNA"/>
</dbReference>
<comment type="similarity">
    <text evidence="2">Belongs to the OmpP1/FadL family.</text>
</comment>
<proteinExistence type="inferred from homology"/>
<name>A0A2H3NK28_9BACT</name>
<dbReference type="AlphaFoldDB" id="A0A2H3NK28"/>
<comment type="caution">
    <text evidence="9">The sequence shown here is derived from an EMBL/GenBank/DDBJ whole genome shotgun (WGS) entry which is preliminary data.</text>
</comment>
<dbReference type="OrthoDB" id="1522334at2"/>
<feature type="transmembrane region" description="Helical" evidence="8">
    <location>
        <begin position="52"/>
        <end position="72"/>
    </location>
</feature>
<keyword evidence="6 8" id="KW-0472">Membrane</keyword>
<dbReference type="Pfam" id="PF03349">
    <property type="entry name" value="Toluene_X"/>
    <property type="match status" value="1"/>
</dbReference>
<evidence type="ECO:0000256" key="7">
    <source>
        <dbReference type="ARBA" id="ARBA00023237"/>
    </source>
</evidence>
<evidence type="ECO:0000313" key="9">
    <source>
        <dbReference type="EMBL" id="PEN06227.1"/>
    </source>
</evidence>
<keyword evidence="5" id="KW-0732">Signal</keyword>
<evidence type="ECO:0000256" key="8">
    <source>
        <dbReference type="SAM" id="Phobius"/>
    </source>
</evidence>
<evidence type="ECO:0000256" key="2">
    <source>
        <dbReference type="ARBA" id="ARBA00008163"/>
    </source>
</evidence>